<dbReference type="Pfam" id="PF12158">
    <property type="entry name" value="DUF3592"/>
    <property type="match status" value="1"/>
</dbReference>
<feature type="domain" description="DUF3592" evidence="2">
    <location>
        <begin position="47"/>
        <end position="122"/>
    </location>
</feature>
<keyword evidence="1" id="KW-0472">Membrane</keyword>
<protein>
    <recommendedName>
        <fullName evidence="2">DUF3592 domain-containing protein</fullName>
    </recommendedName>
</protein>
<keyword evidence="1" id="KW-1133">Transmembrane helix</keyword>
<sequence>MSIFFIIFISIFYIVGFAVLGSGISSLNQANAAKDWPKTVGSIQDVQFITDNDSDGTTYEVKAKYLYRIQGISYEGDNISFGYNAGSGLVAHKQIYDKLKSAKKIEVRFNPDKPSQSTLSYGATRSHFIMLAFGTTWLLFVTGFTVLFFLFGQNDTGLLSRLTVLE</sequence>
<dbReference type="STRING" id="1907941.BKE30_14315"/>
<dbReference type="RefSeq" id="WP_076879270.1">
    <property type="nucleotide sequence ID" value="NZ_MLCN01000051.1"/>
</dbReference>
<evidence type="ECO:0000313" key="4">
    <source>
        <dbReference type="Proteomes" id="UP000192132"/>
    </source>
</evidence>
<name>A0A1S8CRA2_9GAMM</name>
<evidence type="ECO:0000313" key="3">
    <source>
        <dbReference type="EMBL" id="ONG37538.1"/>
    </source>
</evidence>
<dbReference type="EMBL" id="MLCN01000051">
    <property type="protein sequence ID" value="ONG37538.1"/>
    <property type="molecule type" value="Genomic_DNA"/>
</dbReference>
<comment type="caution">
    <text evidence="3">The sequence shown here is derived from an EMBL/GenBank/DDBJ whole genome shotgun (WGS) entry which is preliminary data.</text>
</comment>
<evidence type="ECO:0000256" key="1">
    <source>
        <dbReference type="SAM" id="Phobius"/>
    </source>
</evidence>
<dbReference type="OrthoDB" id="7041652at2"/>
<feature type="transmembrane region" description="Helical" evidence="1">
    <location>
        <begin position="128"/>
        <end position="151"/>
    </location>
</feature>
<keyword evidence="1" id="KW-0812">Transmembrane</keyword>
<dbReference type="InterPro" id="IPR021994">
    <property type="entry name" value="DUF3592"/>
</dbReference>
<gene>
    <name evidence="3" type="ORF">BKE30_14315</name>
</gene>
<organism evidence="3 4">
    <name type="scientific">Alkanindiges hydrocarboniclasticus</name>
    <dbReference type="NCBI Taxonomy" id="1907941"/>
    <lineage>
        <taxon>Bacteria</taxon>
        <taxon>Pseudomonadati</taxon>
        <taxon>Pseudomonadota</taxon>
        <taxon>Gammaproteobacteria</taxon>
        <taxon>Moraxellales</taxon>
        <taxon>Moraxellaceae</taxon>
        <taxon>Alkanindiges</taxon>
    </lineage>
</organism>
<reference evidence="3 4" key="1">
    <citation type="submission" date="2016-10" db="EMBL/GenBank/DDBJ databases">
        <title>Draft Genome sequence of Alkanindiges sp. strain H1.</title>
        <authorList>
            <person name="Subhash Y."/>
            <person name="Lee S."/>
        </authorList>
    </citation>
    <scope>NUCLEOTIDE SEQUENCE [LARGE SCALE GENOMIC DNA]</scope>
    <source>
        <strain evidence="3 4">H1</strain>
    </source>
</reference>
<proteinExistence type="predicted"/>
<feature type="transmembrane region" description="Helical" evidence="1">
    <location>
        <begin position="6"/>
        <end position="27"/>
    </location>
</feature>
<dbReference type="AlphaFoldDB" id="A0A1S8CRA2"/>
<evidence type="ECO:0000259" key="2">
    <source>
        <dbReference type="Pfam" id="PF12158"/>
    </source>
</evidence>
<keyword evidence="4" id="KW-1185">Reference proteome</keyword>
<dbReference type="Proteomes" id="UP000192132">
    <property type="component" value="Unassembled WGS sequence"/>
</dbReference>
<accession>A0A1S8CRA2</accession>